<feature type="transmembrane region" description="Helical" evidence="2">
    <location>
        <begin position="60"/>
        <end position="78"/>
    </location>
</feature>
<feature type="transmembrane region" description="Helical" evidence="2">
    <location>
        <begin position="20"/>
        <end position="48"/>
    </location>
</feature>
<accession>A0ABQ6HY07</accession>
<dbReference type="EMBL" id="BSUK01000001">
    <property type="protein sequence ID" value="GMA23292.1"/>
    <property type="molecule type" value="Genomic_DNA"/>
</dbReference>
<proteinExistence type="predicted"/>
<protein>
    <recommendedName>
        <fullName evidence="5">Integral membrane protein</fullName>
    </recommendedName>
</protein>
<keyword evidence="2" id="KW-1133">Transmembrane helix</keyword>
<dbReference type="RefSeq" id="WP_284292348.1">
    <property type="nucleotide sequence ID" value="NZ_BSUK01000001.1"/>
</dbReference>
<feature type="transmembrane region" description="Helical" evidence="2">
    <location>
        <begin position="84"/>
        <end position="101"/>
    </location>
</feature>
<keyword evidence="4" id="KW-1185">Reference proteome</keyword>
<keyword evidence="2" id="KW-0472">Membrane</keyword>
<feature type="transmembrane region" description="Helical" evidence="2">
    <location>
        <begin position="108"/>
        <end position="125"/>
    </location>
</feature>
<gene>
    <name evidence="3" type="ORF">GCM10025864_10510</name>
</gene>
<evidence type="ECO:0000313" key="3">
    <source>
        <dbReference type="EMBL" id="GMA23292.1"/>
    </source>
</evidence>
<organism evidence="3 4">
    <name type="scientific">Luteimicrobium album</name>
    <dbReference type="NCBI Taxonomy" id="1054550"/>
    <lineage>
        <taxon>Bacteria</taxon>
        <taxon>Bacillati</taxon>
        <taxon>Actinomycetota</taxon>
        <taxon>Actinomycetes</taxon>
        <taxon>Micrococcales</taxon>
        <taxon>Luteimicrobium</taxon>
    </lineage>
</organism>
<evidence type="ECO:0000256" key="1">
    <source>
        <dbReference type="SAM" id="MobiDB-lite"/>
    </source>
</evidence>
<name>A0ABQ6HY07_9MICO</name>
<comment type="caution">
    <text evidence="3">The sequence shown here is derived from an EMBL/GenBank/DDBJ whole genome shotgun (WGS) entry which is preliminary data.</text>
</comment>
<keyword evidence="2" id="KW-0812">Transmembrane</keyword>
<evidence type="ECO:0008006" key="5">
    <source>
        <dbReference type="Google" id="ProtNLM"/>
    </source>
</evidence>
<feature type="region of interest" description="Disordered" evidence="1">
    <location>
        <begin position="176"/>
        <end position="206"/>
    </location>
</feature>
<sequence>MPAATRPAIAWSWRNAGLGLAYAVPAVVVTAADPSAGLAWAVGVLPAAALGLPGPRRARVVVVVVGALAGVSMVLGSLVSGTPALAVATVLALAVVVALTTANPRRRLAPLSLALGLPLVGAGLSEDPASGVGAALLILAGSVYAWLVSLLWPGGAARAGRPAPCRRGRPCCATGCRSGSRVRAPRRSGSRPASTTPAGPAPRRSS</sequence>
<dbReference type="Proteomes" id="UP001157091">
    <property type="component" value="Unassembled WGS sequence"/>
</dbReference>
<evidence type="ECO:0000256" key="2">
    <source>
        <dbReference type="SAM" id="Phobius"/>
    </source>
</evidence>
<evidence type="ECO:0000313" key="4">
    <source>
        <dbReference type="Proteomes" id="UP001157091"/>
    </source>
</evidence>
<reference evidence="4" key="1">
    <citation type="journal article" date="2019" name="Int. J. Syst. Evol. Microbiol.">
        <title>The Global Catalogue of Microorganisms (GCM) 10K type strain sequencing project: providing services to taxonomists for standard genome sequencing and annotation.</title>
        <authorList>
            <consortium name="The Broad Institute Genomics Platform"/>
            <consortium name="The Broad Institute Genome Sequencing Center for Infectious Disease"/>
            <person name="Wu L."/>
            <person name="Ma J."/>
        </authorList>
    </citation>
    <scope>NUCLEOTIDE SEQUENCE [LARGE SCALE GENOMIC DNA]</scope>
    <source>
        <strain evidence="4">NBRC 106348</strain>
    </source>
</reference>
<feature type="transmembrane region" description="Helical" evidence="2">
    <location>
        <begin position="131"/>
        <end position="152"/>
    </location>
</feature>